<organism evidence="13 14">
    <name type="scientific">Stegodyphus mimosarum</name>
    <name type="common">African social velvet spider</name>
    <dbReference type="NCBI Taxonomy" id="407821"/>
    <lineage>
        <taxon>Eukaryota</taxon>
        <taxon>Metazoa</taxon>
        <taxon>Ecdysozoa</taxon>
        <taxon>Arthropoda</taxon>
        <taxon>Chelicerata</taxon>
        <taxon>Arachnida</taxon>
        <taxon>Araneae</taxon>
        <taxon>Araneomorphae</taxon>
        <taxon>Entelegynae</taxon>
        <taxon>Eresoidea</taxon>
        <taxon>Eresidae</taxon>
        <taxon>Stegodyphus</taxon>
    </lineage>
</organism>
<gene>
    <name evidence="13" type="ORF">X975_21607</name>
</gene>
<keyword evidence="6 10" id="KW-0862">Zinc</keyword>
<feature type="binding site" evidence="10">
    <location>
        <position position="88"/>
    </location>
    <ligand>
        <name>Zn(2+)</name>
        <dbReference type="ChEBI" id="CHEBI:29105"/>
        <label>2</label>
    </ligand>
</feature>
<dbReference type="InterPro" id="IPR012164">
    <property type="entry name" value="Rpa12/Rpb9/Rpc10/TFS"/>
</dbReference>
<dbReference type="STRING" id="407821.A0A087UHL4"/>
<dbReference type="EMBL" id="KK119835">
    <property type="protein sequence ID" value="KFM76853.1"/>
    <property type="molecule type" value="Genomic_DNA"/>
</dbReference>
<feature type="binding site" evidence="10">
    <location>
        <position position="35"/>
    </location>
    <ligand>
        <name>Zn(2+)</name>
        <dbReference type="ChEBI" id="CHEBI:29105"/>
        <label>1</label>
    </ligand>
</feature>
<protein>
    <recommendedName>
        <fullName evidence="2">DNA-directed RNA polymerase I subunit RPA12</fullName>
    </recommendedName>
    <alternativeName>
        <fullName evidence="8">DNA-directed RNA polymerase I subunit H</fullName>
    </alternativeName>
</protein>
<evidence type="ECO:0000256" key="1">
    <source>
        <dbReference type="ARBA" id="ARBA00004604"/>
    </source>
</evidence>
<dbReference type="OMA" id="EMQYHTL"/>
<dbReference type="SMART" id="SM00440">
    <property type="entry name" value="ZnF_C2C2"/>
    <property type="match status" value="1"/>
</dbReference>
<evidence type="ECO:0000256" key="3">
    <source>
        <dbReference type="ARBA" id="ARBA00022478"/>
    </source>
</evidence>
<keyword evidence="4 10" id="KW-0479">Metal-binding</keyword>
<dbReference type="GO" id="GO:0003899">
    <property type="term" value="F:DNA-directed RNA polymerase activity"/>
    <property type="evidence" value="ECO:0007669"/>
    <property type="project" value="InterPro"/>
</dbReference>
<evidence type="ECO:0000313" key="14">
    <source>
        <dbReference type="Proteomes" id="UP000054359"/>
    </source>
</evidence>
<dbReference type="PROSITE" id="PS00466">
    <property type="entry name" value="ZF_TFIIS_1"/>
    <property type="match status" value="1"/>
</dbReference>
<dbReference type="OrthoDB" id="10056816at2759"/>
<dbReference type="PANTHER" id="PTHR11239:SF14">
    <property type="entry name" value="DNA-DIRECTED RNA POLYMERASE I SUBUNIT RPA12"/>
    <property type="match status" value="1"/>
</dbReference>
<dbReference type="PROSITE" id="PS51133">
    <property type="entry name" value="ZF_TFIIS_2"/>
    <property type="match status" value="1"/>
</dbReference>
<dbReference type="InterPro" id="IPR001222">
    <property type="entry name" value="Znf_TFIIS"/>
</dbReference>
<dbReference type="Proteomes" id="UP000054359">
    <property type="component" value="Unassembled WGS sequence"/>
</dbReference>
<feature type="domain" description="TFIIS-type" evidence="12">
    <location>
        <begin position="81"/>
        <end position="121"/>
    </location>
</feature>
<feature type="non-terminal residue" evidence="13">
    <location>
        <position position="124"/>
    </location>
</feature>
<sequence>MASKNFIQSDPDFCARCGGVLPLPGNEDVVICSICAYKVDVRKFDGLTITYEIKFNNKGKYRRKKEKEKEERKSAALGPLVDRECSKCGHQGMTYATLQTRSADEGQTVFYSCPNCQNQEHENS</sequence>
<dbReference type="GO" id="GO:0006363">
    <property type="term" value="P:termination of RNA polymerase I transcription"/>
    <property type="evidence" value="ECO:0007669"/>
    <property type="project" value="TreeGrafter"/>
</dbReference>
<evidence type="ECO:0000256" key="9">
    <source>
        <dbReference type="ARBA" id="ARBA00044497"/>
    </source>
</evidence>
<keyword evidence="14" id="KW-1185">Reference proteome</keyword>
<evidence type="ECO:0000256" key="4">
    <source>
        <dbReference type="ARBA" id="ARBA00022723"/>
    </source>
</evidence>
<dbReference type="PANTHER" id="PTHR11239">
    <property type="entry name" value="DNA-DIRECTED RNA POLYMERASE"/>
    <property type="match status" value="1"/>
</dbReference>
<keyword evidence="3 13" id="KW-0804">Transcription</keyword>
<proteinExistence type="predicted"/>
<evidence type="ECO:0000256" key="5">
    <source>
        <dbReference type="ARBA" id="ARBA00022771"/>
    </source>
</evidence>
<comment type="subcellular location">
    <subcellularLocation>
        <location evidence="1">Nucleus</location>
        <location evidence="1">Nucleolus</location>
    </subcellularLocation>
</comment>
<feature type="binding site" evidence="10">
    <location>
        <position position="85"/>
    </location>
    <ligand>
        <name>Zn(2+)</name>
        <dbReference type="ChEBI" id="CHEBI:29105"/>
        <label>2</label>
    </ligand>
</feature>
<evidence type="ECO:0000256" key="8">
    <source>
        <dbReference type="ARBA" id="ARBA00031781"/>
    </source>
</evidence>
<dbReference type="GO" id="GO:0005736">
    <property type="term" value="C:RNA polymerase I complex"/>
    <property type="evidence" value="ECO:0007669"/>
    <property type="project" value="TreeGrafter"/>
</dbReference>
<dbReference type="AlphaFoldDB" id="A0A087UHL4"/>
<keyword evidence="5 11" id="KW-0863">Zinc-finger</keyword>
<feature type="zinc finger region" description="C4-type" evidence="11">
    <location>
        <begin position="14"/>
        <end position="35"/>
    </location>
</feature>
<reference evidence="13 14" key="1">
    <citation type="submission" date="2013-11" db="EMBL/GenBank/DDBJ databases">
        <title>Genome sequencing of Stegodyphus mimosarum.</title>
        <authorList>
            <person name="Bechsgaard J."/>
        </authorList>
    </citation>
    <scope>NUCLEOTIDE SEQUENCE [LARGE SCALE GENOMIC DNA]</scope>
</reference>
<dbReference type="GO" id="GO:0008270">
    <property type="term" value="F:zinc ion binding"/>
    <property type="evidence" value="ECO:0007669"/>
    <property type="project" value="UniProtKB-KW"/>
</dbReference>
<dbReference type="GO" id="GO:0003676">
    <property type="term" value="F:nucleic acid binding"/>
    <property type="evidence" value="ECO:0007669"/>
    <property type="project" value="InterPro"/>
</dbReference>
<keyword evidence="7" id="KW-0539">Nucleus</keyword>
<evidence type="ECO:0000256" key="6">
    <source>
        <dbReference type="ARBA" id="ARBA00022833"/>
    </source>
</evidence>
<feature type="binding site" evidence="10">
    <location>
        <position position="113"/>
    </location>
    <ligand>
        <name>Zn(2+)</name>
        <dbReference type="ChEBI" id="CHEBI:29105"/>
        <label>2</label>
    </ligand>
</feature>
<dbReference type="Pfam" id="PF01096">
    <property type="entry name" value="Zn_ribbon_TFIIS"/>
    <property type="match status" value="1"/>
</dbReference>
<evidence type="ECO:0000256" key="10">
    <source>
        <dbReference type="PIRSR" id="PIRSR005586-1"/>
    </source>
</evidence>
<evidence type="ECO:0000256" key="2">
    <source>
        <dbReference type="ARBA" id="ARBA00018784"/>
    </source>
</evidence>
<feature type="binding site" evidence="10">
    <location>
        <position position="116"/>
    </location>
    <ligand>
        <name>Zn(2+)</name>
        <dbReference type="ChEBI" id="CHEBI:29105"/>
        <label>2</label>
    </ligand>
</feature>
<evidence type="ECO:0000313" key="13">
    <source>
        <dbReference type="EMBL" id="KFM76853.1"/>
    </source>
</evidence>
<feature type="binding site" evidence="10">
    <location>
        <position position="14"/>
    </location>
    <ligand>
        <name>Zn(2+)</name>
        <dbReference type="ChEBI" id="CHEBI:29105"/>
        <label>1</label>
    </ligand>
</feature>
<dbReference type="SUPFAM" id="SSF57783">
    <property type="entry name" value="Zinc beta-ribbon"/>
    <property type="match status" value="1"/>
</dbReference>
<dbReference type="Gene3D" id="2.20.25.10">
    <property type="match status" value="1"/>
</dbReference>
<dbReference type="PIRSF" id="PIRSF005586">
    <property type="entry name" value="RNApol_RpoM"/>
    <property type="match status" value="1"/>
</dbReference>
<evidence type="ECO:0000256" key="7">
    <source>
        <dbReference type="ARBA" id="ARBA00023242"/>
    </source>
</evidence>
<keyword evidence="3 13" id="KW-0240">DNA-directed RNA polymerase</keyword>
<dbReference type="CDD" id="cd10507">
    <property type="entry name" value="Zn-ribbon_RPA12"/>
    <property type="match status" value="1"/>
</dbReference>
<comment type="function">
    <text evidence="9">Core component of RNA polymerase I (Pol I), a DNA-dependent RNA polymerase which synthesizes ribosomal RNA precursors using the four ribonucleoside triphosphates as substrates. Can mediate Pol I proofreading of the nascent RNA transcript. Anchors into the Pol I active site to monitor transcription fidelity and cleave mis-incorporated 5'-ribonucleotides.</text>
</comment>
<feature type="binding site" evidence="10">
    <location>
        <position position="32"/>
    </location>
    <ligand>
        <name>Zn(2+)</name>
        <dbReference type="ChEBI" id="CHEBI:29105"/>
        <label>1</label>
    </ligand>
</feature>
<evidence type="ECO:0000259" key="12">
    <source>
        <dbReference type="PROSITE" id="PS51133"/>
    </source>
</evidence>
<name>A0A087UHL4_STEMI</name>
<feature type="binding site" evidence="10">
    <location>
        <position position="17"/>
    </location>
    <ligand>
        <name>Zn(2+)</name>
        <dbReference type="ChEBI" id="CHEBI:29105"/>
        <label>1</label>
    </ligand>
</feature>
<accession>A0A087UHL4</accession>
<evidence type="ECO:0000256" key="11">
    <source>
        <dbReference type="PIRSR" id="PIRSR005586-2"/>
    </source>
</evidence>
<dbReference type="InterPro" id="IPR034004">
    <property type="entry name" value="Zn_ribbon_RPA12_C"/>
</dbReference>